<dbReference type="Proteomes" id="UP000265631">
    <property type="component" value="Unassembled WGS sequence"/>
</dbReference>
<evidence type="ECO:0000313" key="3">
    <source>
        <dbReference type="EMBL" id="RFN47744.1"/>
    </source>
</evidence>
<dbReference type="Gene3D" id="1.25.40.10">
    <property type="entry name" value="Tetratricopeptide repeat domain"/>
    <property type="match status" value="1"/>
</dbReference>
<sequence>MDIPTQTTGVNFFVCHGAVDLIQILPFAFLFILLFFDYFSIDLSALSMDTYDVSKDAELISLMKRLECSDAKANENKGHLANHPPPKAVIGVLVNNFELGPREAPMRREDQKTTGHVTLITNPYPPSITPAAELEAIPFSQMRLQMPQHGKRVLVRVITPPVRDTTTVKAVVEDEEGTAVFLDLFQQLEDKVEPHWEVVLHHSVAIIKEPFFMQSVDHPCALKVDHPSDIVWLRQGDERIPQKWRVDMYRGVPDGLPHKTDFYRMYGNKCMGEKQYAAAHRVYSFAVETAETFEQKRVTYLNRSLANLKLDRPAKALIDATALDCETSEPHEKTLYRQAQAHYALGNFAECDAKLQTLVKSFPENNAARAQIRRAGARQHEQRTGDYNYKSMYEQAKATPPLIDCATYSNPVEIRDSPGRGRGLFTTRSVAAGDLLLCEKAFSYSFVDETMSPTRPLINPATKKIVIGGPAYLLPQVAQKLYHNPQFLPAFHELYHGEPNRVDVAECDGAPVVDSFKIEKIIAMNAFGAPRSTCENLTDTERGRNQSLEPIHSTFATAGIWLMASKINHSCIGNCRRSFIGDMQIIRATKDIPANTELLFCYHPPSALECYGEVQDHLSGWGFVCECALCKDRKSTSNTQIQRRAVLFNECFAHYQGTGDIDIAKGNRLLKGIKSTYNGKAAKKVRIELAVAYTAACSYYARECMTFEGGDTAIKALEALGFTIIVSFTDQPRLEVKEWGMVHNYVPFLFLQLVHVFRDVKPELRETARQYAKLAYSMLVGEMETMPNMLCCVDCGASL</sequence>
<reference evidence="3 4" key="1">
    <citation type="journal article" date="2018" name="PLoS Pathog.">
        <title>Evolution of structural diversity of trichothecenes, a family of toxins produced by plant pathogenic and entomopathogenic fungi.</title>
        <authorList>
            <person name="Proctor R.H."/>
            <person name="McCormick S.P."/>
            <person name="Kim H.S."/>
            <person name="Cardoza R.E."/>
            <person name="Stanley A.M."/>
            <person name="Lindo L."/>
            <person name="Kelly A."/>
            <person name="Brown D.W."/>
            <person name="Lee T."/>
            <person name="Vaughan M.M."/>
            <person name="Alexander N.J."/>
            <person name="Busman M."/>
            <person name="Gutierrez S."/>
        </authorList>
    </citation>
    <scope>NUCLEOTIDE SEQUENCE [LARGE SCALE GENOMIC DNA]</scope>
    <source>
        <strain evidence="3 4">NRRL 13405</strain>
    </source>
</reference>
<dbReference type="Gene3D" id="2.170.270.10">
    <property type="entry name" value="SET domain"/>
    <property type="match status" value="1"/>
</dbReference>
<dbReference type="PANTHER" id="PTHR47643:SF2">
    <property type="entry name" value="TPR DOMAIN PROTEIN (AFU_ORTHOLOGUE AFUA_5G12710)"/>
    <property type="match status" value="1"/>
</dbReference>
<evidence type="ECO:0000259" key="2">
    <source>
        <dbReference type="PROSITE" id="PS50280"/>
    </source>
</evidence>
<feature type="domain" description="SET" evidence="2">
    <location>
        <begin position="410"/>
        <end position="603"/>
    </location>
</feature>
<keyword evidence="1" id="KW-1133">Transmembrane helix</keyword>
<dbReference type="SUPFAM" id="SSF48452">
    <property type="entry name" value="TPR-like"/>
    <property type="match status" value="1"/>
</dbReference>
<proteinExistence type="predicted"/>
<protein>
    <recommendedName>
        <fullName evidence="2">SET domain-containing protein</fullName>
    </recommendedName>
</protein>
<keyword evidence="4" id="KW-1185">Reference proteome</keyword>
<dbReference type="SMART" id="SM00317">
    <property type="entry name" value="SET"/>
    <property type="match status" value="1"/>
</dbReference>
<dbReference type="CDD" id="cd20071">
    <property type="entry name" value="SET_SMYD"/>
    <property type="match status" value="1"/>
</dbReference>
<dbReference type="PANTHER" id="PTHR47643">
    <property type="entry name" value="TPR DOMAIN PROTEIN (AFU_ORTHOLOGUE AFUA_5G12710)"/>
    <property type="match status" value="1"/>
</dbReference>
<dbReference type="InterPro" id="IPR011990">
    <property type="entry name" value="TPR-like_helical_dom_sf"/>
</dbReference>
<evidence type="ECO:0000256" key="1">
    <source>
        <dbReference type="SAM" id="Phobius"/>
    </source>
</evidence>
<dbReference type="AlphaFoldDB" id="A0A395MIJ4"/>
<accession>A0A395MIJ4</accession>
<dbReference type="EMBL" id="PXXK01000236">
    <property type="protein sequence ID" value="RFN47744.1"/>
    <property type="molecule type" value="Genomic_DNA"/>
</dbReference>
<organism evidence="3 4">
    <name type="scientific">Fusarium flagelliforme</name>
    <dbReference type="NCBI Taxonomy" id="2675880"/>
    <lineage>
        <taxon>Eukaryota</taxon>
        <taxon>Fungi</taxon>
        <taxon>Dikarya</taxon>
        <taxon>Ascomycota</taxon>
        <taxon>Pezizomycotina</taxon>
        <taxon>Sordariomycetes</taxon>
        <taxon>Hypocreomycetidae</taxon>
        <taxon>Hypocreales</taxon>
        <taxon>Nectriaceae</taxon>
        <taxon>Fusarium</taxon>
        <taxon>Fusarium incarnatum-equiseti species complex</taxon>
    </lineage>
</organism>
<gene>
    <name evidence="3" type="ORF">FIE12Z_8018</name>
</gene>
<dbReference type="SUPFAM" id="SSF82199">
    <property type="entry name" value="SET domain"/>
    <property type="match status" value="1"/>
</dbReference>
<dbReference type="InterPro" id="IPR053209">
    <property type="entry name" value="Gramillin-biosynth_MTr"/>
</dbReference>
<feature type="transmembrane region" description="Helical" evidence="1">
    <location>
        <begin position="12"/>
        <end position="36"/>
    </location>
</feature>
<dbReference type="PROSITE" id="PS50280">
    <property type="entry name" value="SET"/>
    <property type="match status" value="1"/>
</dbReference>
<dbReference type="InterPro" id="IPR046341">
    <property type="entry name" value="SET_dom_sf"/>
</dbReference>
<keyword evidence="1" id="KW-0812">Transmembrane</keyword>
<dbReference type="STRING" id="2594813.A0A395MIJ4"/>
<dbReference type="InterPro" id="IPR001214">
    <property type="entry name" value="SET_dom"/>
</dbReference>
<comment type="caution">
    <text evidence="3">The sequence shown here is derived from an EMBL/GenBank/DDBJ whole genome shotgun (WGS) entry which is preliminary data.</text>
</comment>
<evidence type="ECO:0000313" key="4">
    <source>
        <dbReference type="Proteomes" id="UP000265631"/>
    </source>
</evidence>
<name>A0A395MIJ4_9HYPO</name>
<keyword evidence="1" id="KW-0472">Membrane</keyword>
<dbReference type="Pfam" id="PF00856">
    <property type="entry name" value="SET"/>
    <property type="match status" value="1"/>
</dbReference>